<dbReference type="InterPro" id="IPR012677">
    <property type="entry name" value="Nucleotide-bd_a/b_plait_sf"/>
</dbReference>
<dbReference type="EMBL" id="CM002871">
    <property type="protein sequence ID" value="KFK37831.1"/>
    <property type="molecule type" value="Genomic_DNA"/>
</dbReference>
<evidence type="ECO:0000256" key="1">
    <source>
        <dbReference type="ARBA" id="ARBA00022737"/>
    </source>
</evidence>
<dbReference type="Pfam" id="PF14605">
    <property type="entry name" value="Nup35_RRM_2"/>
    <property type="match status" value="1"/>
</dbReference>
<feature type="domain" description="RRM" evidence="5">
    <location>
        <begin position="87"/>
        <end position="168"/>
    </location>
</feature>
<evidence type="ECO:0000256" key="4">
    <source>
        <dbReference type="SAM" id="MobiDB-lite"/>
    </source>
</evidence>
<dbReference type="Proteomes" id="UP000029120">
    <property type="component" value="Chromosome 3"/>
</dbReference>
<dbReference type="GO" id="GO:0003723">
    <property type="term" value="F:RNA binding"/>
    <property type="evidence" value="ECO:0007669"/>
    <property type="project" value="UniProtKB-UniRule"/>
</dbReference>
<evidence type="ECO:0000313" key="6">
    <source>
        <dbReference type="EMBL" id="KFK37831.1"/>
    </source>
</evidence>
<accession>A0A087H6S9</accession>
<dbReference type="Gramene" id="KFK37831">
    <property type="protein sequence ID" value="KFK37831"/>
    <property type="gene ID" value="AALP_AA3G034800"/>
</dbReference>
<name>A0A087H6S9_ARAAL</name>
<feature type="region of interest" description="Disordered" evidence="4">
    <location>
        <begin position="1"/>
        <end position="42"/>
    </location>
</feature>
<keyword evidence="1" id="KW-0677">Repeat</keyword>
<dbReference type="InterPro" id="IPR035979">
    <property type="entry name" value="RBD_domain_sf"/>
</dbReference>
<feature type="domain" description="RRM" evidence="5">
    <location>
        <begin position="198"/>
        <end position="279"/>
    </location>
</feature>
<dbReference type="SMART" id="SM00360">
    <property type="entry name" value="RRM"/>
    <property type="match status" value="2"/>
</dbReference>
<dbReference type="OrthoDB" id="1114139at2759"/>
<dbReference type="PROSITE" id="PS50102">
    <property type="entry name" value="RRM"/>
    <property type="match status" value="2"/>
</dbReference>
<sequence>MHRSAMKGMELNASDADHRKIGRDGKLKDDKVESNGPRRSARIASLRDPRMSARIASLRDPRMRYCKRVSRIPTFPPKKDDNRRRTITMIVSGYDKSLPEDTIQSLLREHFSSCGKIRKVYIHAHVDSKIDNKYAFVDIIGVGAKEKALELSGSDVGGHKLLVKFKPVTTLFGGLFTPEKAVRWSELNEFSRQHPAPTIVLVSGYPTGLPEESLRSVLSEHFSSCGEIDHVTITHNRYLGGLSDTAAIHFCGEVAAEKARELSGSDMGGWKVDVVHCSGPRDVPLNQIFMGRGPHVPIRGRGGRLF</sequence>
<dbReference type="Pfam" id="PF00076">
    <property type="entry name" value="RRM_1"/>
    <property type="match status" value="1"/>
</dbReference>
<evidence type="ECO:0000259" key="5">
    <source>
        <dbReference type="PROSITE" id="PS50102"/>
    </source>
</evidence>
<feature type="compositionally biased region" description="Basic and acidic residues" evidence="4">
    <location>
        <begin position="15"/>
        <end position="33"/>
    </location>
</feature>
<proteinExistence type="predicted"/>
<evidence type="ECO:0000313" key="7">
    <source>
        <dbReference type="Proteomes" id="UP000029120"/>
    </source>
</evidence>
<evidence type="ECO:0000256" key="3">
    <source>
        <dbReference type="PROSITE-ProRule" id="PRU00176"/>
    </source>
</evidence>
<dbReference type="PANTHER" id="PTHR23236:SF119">
    <property type="entry name" value="NUCLEAR RNA-BINDING PROTEIN SART-3"/>
    <property type="match status" value="1"/>
</dbReference>
<dbReference type="InterPro" id="IPR000504">
    <property type="entry name" value="RRM_dom"/>
</dbReference>
<gene>
    <name evidence="6" type="ordered locus">AALP_Aa3g034800</name>
</gene>
<protein>
    <recommendedName>
        <fullName evidence="5">RRM domain-containing protein</fullName>
    </recommendedName>
</protein>
<keyword evidence="7" id="KW-1185">Reference proteome</keyword>
<organism evidence="6 7">
    <name type="scientific">Arabis alpina</name>
    <name type="common">Alpine rock-cress</name>
    <dbReference type="NCBI Taxonomy" id="50452"/>
    <lineage>
        <taxon>Eukaryota</taxon>
        <taxon>Viridiplantae</taxon>
        <taxon>Streptophyta</taxon>
        <taxon>Embryophyta</taxon>
        <taxon>Tracheophyta</taxon>
        <taxon>Spermatophyta</taxon>
        <taxon>Magnoliopsida</taxon>
        <taxon>eudicotyledons</taxon>
        <taxon>Gunneridae</taxon>
        <taxon>Pentapetalae</taxon>
        <taxon>rosids</taxon>
        <taxon>malvids</taxon>
        <taxon>Brassicales</taxon>
        <taxon>Brassicaceae</taxon>
        <taxon>Arabideae</taxon>
        <taxon>Arabis</taxon>
    </lineage>
</organism>
<evidence type="ECO:0000256" key="2">
    <source>
        <dbReference type="ARBA" id="ARBA00022884"/>
    </source>
</evidence>
<reference evidence="7" key="1">
    <citation type="journal article" date="2015" name="Nat. Plants">
        <title>Genome expansion of Arabis alpina linked with retrotransposition and reduced symmetric DNA methylation.</title>
        <authorList>
            <person name="Willing E.M."/>
            <person name="Rawat V."/>
            <person name="Mandakova T."/>
            <person name="Maumus F."/>
            <person name="James G.V."/>
            <person name="Nordstroem K.J."/>
            <person name="Becker C."/>
            <person name="Warthmann N."/>
            <person name="Chica C."/>
            <person name="Szarzynska B."/>
            <person name="Zytnicki M."/>
            <person name="Albani M.C."/>
            <person name="Kiefer C."/>
            <person name="Bergonzi S."/>
            <person name="Castaings L."/>
            <person name="Mateos J.L."/>
            <person name="Berns M.C."/>
            <person name="Bujdoso N."/>
            <person name="Piofczyk T."/>
            <person name="de Lorenzo L."/>
            <person name="Barrero-Sicilia C."/>
            <person name="Mateos I."/>
            <person name="Piednoel M."/>
            <person name="Hagmann J."/>
            <person name="Chen-Min-Tao R."/>
            <person name="Iglesias-Fernandez R."/>
            <person name="Schuster S.C."/>
            <person name="Alonso-Blanco C."/>
            <person name="Roudier F."/>
            <person name="Carbonero P."/>
            <person name="Paz-Ares J."/>
            <person name="Davis S.J."/>
            <person name="Pecinka A."/>
            <person name="Quesneville H."/>
            <person name="Colot V."/>
            <person name="Lysak M.A."/>
            <person name="Weigel D."/>
            <person name="Coupland G."/>
            <person name="Schneeberger K."/>
        </authorList>
    </citation>
    <scope>NUCLEOTIDE SEQUENCE [LARGE SCALE GENOMIC DNA]</scope>
    <source>
        <strain evidence="7">cv. Pajares</strain>
    </source>
</reference>
<keyword evidence="2 3" id="KW-0694">RNA-binding</keyword>
<dbReference type="PANTHER" id="PTHR23236">
    <property type="entry name" value="EUKARYOTIC TRANSLATION INITIATION FACTOR 4B/4H"/>
    <property type="match status" value="1"/>
</dbReference>
<dbReference type="Gene3D" id="3.30.70.330">
    <property type="match status" value="2"/>
</dbReference>
<dbReference type="AlphaFoldDB" id="A0A087H6S9"/>
<dbReference type="SUPFAM" id="SSF54928">
    <property type="entry name" value="RNA-binding domain, RBD"/>
    <property type="match status" value="2"/>
</dbReference>